<proteinExistence type="predicted"/>
<gene>
    <name evidence="1" type="ORF">B5K06_27675</name>
</gene>
<comment type="caution">
    <text evidence="1">The sequence shown here is derived from an EMBL/GenBank/DDBJ whole genome shotgun (WGS) entry which is preliminary data.</text>
</comment>
<evidence type="ECO:0000313" key="1">
    <source>
        <dbReference type="EMBL" id="RDJ04246.1"/>
    </source>
</evidence>
<accession>A0A370KH12</accession>
<sequence length="86" mass="10119">MHTTTYDFNDSIIERGRLYFYRLAKGQLETRGVEVRLHHRLCLRKDMASLALRQGRNLDRPFLFTDVNPARALWVGVTRPDDPCWA</sequence>
<dbReference type="Proteomes" id="UP000254939">
    <property type="component" value="Unassembled WGS sequence"/>
</dbReference>
<dbReference type="EMBL" id="NAAC01000040">
    <property type="protein sequence ID" value="RDJ04246.1"/>
    <property type="molecule type" value="Genomic_DNA"/>
</dbReference>
<organism evidence="1 2">
    <name type="scientific">Rhizobium grahamii</name>
    <dbReference type="NCBI Taxonomy" id="1120045"/>
    <lineage>
        <taxon>Bacteria</taxon>
        <taxon>Pseudomonadati</taxon>
        <taxon>Pseudomonadota</taxon>
        <taxon>Alphaproteobacteria</taxon>
        <taxon>Hyphomicrobiales</taxon>
        <taxon>Rhizobiaceae</taxon>
        <taxon>Rhizobium/Agrobacterium group</taxon>
        <taxon>Rhizobium</taxon>
    </lineage>
</organism>
<evidence type="ECO:0000313" key="2">
    <source>
        <dbReference type="Proteomes" id="UP000254939"/>
    </source>
</evidence>
<name>A0A370KH12_9HYPH</name>
<dbReference type="AlphaFoldDB" id="A0A370KH12"/>
<reference evidence="1 2" key="1">
    <citation type="submission" date="2017-03" db="EMBL/GenBank/DDBJ databases">
        <title>Genome analysis of Rhizobial strains effectives or ineffectives for nitrogen fixation isolated from bean seeds.</title>
        <authorList>
            <person name="Peralta H."/>
            <person name="Aguilar-Vera A."/>
            <person name="Mora Y."/>
            <person name="Vargas-Lagunas C."/>
            <person name="Girard L."/>
            <person name="Mora J."/>
        </authorList>
    </citation>
    <scope>NUCLEOTIDE SEQUENCE [LARGE SCALE GENOMIC DNA]</scope>
    <source>
        <strain evidence="1 2">CCGM3</strain>
    </source>
</reference>
<protein>
    <submittedName>
        <fullName evidence="1">Uncharacterized protein</fullName>
    </submittedName>
</protein>